<protein>
    <submittedName>
        <fullName evidence="3">PEP-CTERM sorting domain-containing protein</fullName>
    </submittedName>
</protein>
<keyword evidence="1" id="KW-0732">Signal</keyword>
<dbReference type="EMBL" id="JACBAZ010000003">
    <property type="protein sequence ID" value="NWK55951.1"/>
    <property type="molecule type" value="Genomic_DNA"/>
</dbReference>
<dbReference type="InterPro" id="IPR013424">
    <property type="entry name" value="Ice-binding_C"/>
</dbReference>
<dbReference type="RefSeq" id="WP_178932491.1">
    <property type="nucleotide sequence ID" value="NZ_JACBAZ010000003.1"/>
</dbReference>
<dbReference type="Proteomes" id="UP000557872">
    <property type="component" value="Unassembled WGS sequence"/>
</dbReference>
<dbReference type="NCBIfam" id="TIGR02595">
    <property type="entry name" value="PEP_CTERM"/>
    <property type="match status" value="1"/>
</dbReference>
<accession>A0A851GJA5</accession>
<sequence length="244" mass="24954">MNALTNHKNILSIAMTTALGVGLSHAALISSSIPTVGETGGFSDGVGDYFGIVTGGLIAGNTFSPNTTTPPEGALAGRDLDDGGALPADRTAEWSLPLPGGATPPMSSIIFNGSIAARDSTSWDASDSIKLELFIDGLIADSIEFRPNNPTSTTSLAEDTNADNIGDGPAINPLAPYAFQLSSPTTANTGVTVKITAHSDSANEEFWVSGTLSAEVDTSGTVPEPSSTMLLGLAGSILIFRRKK</sequence>
<evidence type="ECO:0000259" key="2">
    <source>
        <dbReference type="Pfam" id="PF07589"/>
    </source>
</evidence>
<evidence type="ECO:0000313" key="3">
    <source>
        <dbReference type="EMBL" id="NWK55951.1"/>
    </source>
</evidence>
<comment type="caution">
    <text evidence="3">The sequence shown here is derived from an EMBL/GenBank/DDBJ whole genome shotgun (WGS) entry which is preliminary data.</text>
</comment>
<dbReference type="AlphaFoldDB" id="A0A851GJA5"/>
<dbReference type="Pfam" id="PF07589">
    <property type="entry name" value="PEP-CTERM"/>
    <property type="match status" value="1"/>
</dbReference>
<feature type="signal peptide" evidence="1">
    <location>
        <begin position="1"/>
        <end position="26"/>
    </location>
</feature>
<reference evidence="3 4" key="1">
    <citation type="submission" date="2020-07" db="EMBL/GenBank/DDBJ databases">
        <title>Roseicoccus Jingziensis gen. nov., sp. nov., isolated from coastal seawater.</title>
        <authorList>
            <person name="Feng X."/>
        </authorList>
    </citation>
    <scope>NUCLEOTIDE SEQUENCE [LARGE SCALE GENOMIC DNA]</scope>
    <source>
        <strain evidence="3 4">N1E253</strain>
    </source>
</reference>
<name>A0A851GJA5_9BACT</name>
<feature type="chain" id="PRO_5032547089" evidence="1">
    <location>
        <begin position="27"/>
        <end position="244"/>
    </location>
</feature>
<feature type="domain" description="Ice-binding protein C-terminal" evidence="2">
    <location>
        <begin position="221"/>
        <end position="243"/>
    </location>
</feature>
<evidence type="ECO:0000313" key="4">
    <source>
        <dbReference type="Proteomes" id="UP000557872"/>
    </source>
</evidence>
<keyword evidence="4" id="KW-1185">Reference proteome</keyword>
<evidence type="ECO:0000256" key="1">
    <source>
        <dbReference type="SAM" id="SignalP"/>
    </source>
</evidence>
<proteinExistence type="predicted"/>
<gene>
    <name evidence="3" type="ORF">HW115_10030</name>
</gene>
<organism evidence="3 4">
    <name type="scientific">Oceaniferula marina</name>
    <dbReference type="NCBI Taxonomy" id="2748318"/>
    <lineage>
        <taxon>Bacteria</taxon>
        <taxon>Pseudomonadati</taxon>
        <taxon>Verrucomicrobiota</taxon>
        <taxon>Verrucomicrobiia</taxon>
        <taxon>Verrucomicrobiales</taxon>
        <taxon>Verrucomicrobiaceae</taxon>
        <taxon>Oceaniferula</taxon>
    </lineage>
</organism>